<dbReference type="Proteomes" id="UP000292648">
    <property type="component" value="Unassembled WGS sequence"/>
</dbReference>
<comment type="caution">
    <text evidence="2">The sequence shown here is derived from an EMBL/GenBank/DDBJ whole genome shotgun (WGS) entry which is preliminary data.</text>
</comment>
<gene>
    <name evidence="2" type="ORF">EUZ87_12140</name>
</gene>
<feature type="chain" id="PRO_5038623114" description="Extracellular protein" evidence="1">
    <location>
        <begin position="23"/>
        <end position="177"/>
    </location>
</feature>
<dbReference type="EMBL" id="SEHH01000092">
    <property type="protein sequence ID" value="TBX39694.1"/>
    <property type="molecule type" value="Genomic_DNA"/>
</dbReference>
<organism evidence="2 3">
    <name type="scientific">Lactiplantibacillus paraplantarum</name>
    <dbReference type="NCBI Taxonomy" id="60520"/>
    <lineage>
        <taxon>Bacteria</taxon>
        <taxon>Bacillati</taxon>
        <taxon>Bacillota</taxon>
        <taxon>Bacilli</taxon>
        <taxon>Lactobacillales</taxon>
        <taxon>Lactobacillaceae</taxon>
        <taxon>Lactiplantibacillus</taxon>
    </lineage>
</organism>
<protein>
    <recommendedName>
        <fullName evidence="4">Extracellular protein</fullName>
    </recommendedName>
</protein>
<evidence type="ECO:0008006" key="4">
    <source>
        <dbReference type="Google" id="ProtNLM"/>
    </source>
</evidence>
<evidence type="ECO:0000313" key="2">
    <source>
        <dbReference type="EMBL" id="TBX39694.1"/>
    </source>
</evidence>
<evidence type="ECO:0000313" key="3">
    <source>
        <dbReference type="Proteomes" id="UP000292648"/>
    </source>
</evidence>
<accession>A0A4Q9XZM1</accession>
<proteinExistence type="predicted"/>
<keyword evidence="1" id="KW-0732">Signal</keyword>
<sequence length="177" mass="19262">MLRALPLSALGLIASISFHVVDANSSTFTEQSVATEQNVIYDKNDNQVPTYDKDGNQIPLFDASSQEPVIEDRGSKQPTTVKRLGKGQSCEINNFSGSGMRYGRYMGGITGNVKNVSFSEKKGTFTSYITDRPDLSAVAQYFTVTPSGGPCHAAFHGLLYFEADNPVPGPNYFIQAY</sequence>
<evidence type="ECO:0000256" key="1">
    <source>
        <dbReference type="SAM" id="SignalP"/>
    </source>
</evidence>
<name>A0A4Q9XZM1_9LACO</name>
<feature type="signal peptide" evidence="1">
    <location>
        <begin position="1"/>
        <end position="22"/>
    </location>
</feature>
<reference evidence="2 3" key="1">
    <citation type="submission" date="2019-01" db="EMBL/GenBank/DDBJ databases">
        <title>Draft genome sequence of Lactobacillus paraplantarum OSY-TC318, a Producer of the novel lantibiotic Paraplantaracin TC318.</title>
        <authorList>
            <person name="Hussein W.E."/>
            <person name="Huang E."/>
            <person name="Yousef A.E."/>
        </authorList>
    </citation>
    <scope>NUCLEOTIDE SEQUENCE [LARGE SCALE GENOMIC DNA]</scope>
    <source>
        <strain evidence="2 3">OSY-TC318</strain>
    </source>
</reference>
<dbReference type="AlphaFoldDB" id="A0A4Q9XZM1"/>